<dbReference type="SUPFAM" id="SSF52540">
    <property type="entry name" value="P-loop containing nucleoside triphosphate hydrolases"/>
    <property type="match status" value="1"/>
</dbReference>
<keyword evidence="4" id="KW-0804">Transcription</keyword>
<dbReference type="Pfam" id="PF00486">
    <property type="entry name" value="Trans_reg_C"/>
    <property type="match status" value="1"/>
</dbReference>
<dbReference type="Pfam" id="PF03704">
    <property type="entry name" value="BTAD"/>
    <property type="match status" value="1"/>
</dbReference>
<dbReference type="RefSeq" id="WP_185030876.1">
    <property type="nucleotide sequence ID" value="NZ_JACHMQ010000001.1"/>
</dbReference>
<comment type="caution">
    <text evidence="7">The sequence shown here is derived from an EMBL/GenBank/DDBJ whole genome shotgun (WGS) entry which is preliminary data.</text>
</comment>
<evidence type="ECO:0000313" key="7">
    <source>
        <dbReference type="EMBL" id="MBB6399164.1"/>
    </source>
</evidence>
<organism evidence="7 8">
    <name type="scientific">Actinomadura coerulea</name>
    <dbReference type="NCBI Taxonomy" id="46159"/>
    <lineage>
        <taxon>Bacteria</taxon>
        <taxon>Bacillati</taxon>
        <taxon>Actinomycetota</taxon>
        <taxon>Actinomycetes</taxon>
        <taxon>Streptosporangiales</taxon>
        <taxon>Thermomonosporaceae</taxon>
        <taxon>Actinomadura</taxon>
    </lineage>
</organism>
<name>A0A7X0G4M2_9ACTN</name>
<evidence type="ECO:0000256" key="4">
    <source>
        <dbReference type="ARBA" id="ARBA00023163"/>
    </source>
</evidence>
<dbReference type="GO" id="GO:0003677">
    <property type="term" value="F:DNA binding"/>
    <property type="evidence" value="ECO:0007669"/>
    <property type="project" value="UniProtKB-UniRule"/>
</dbReference>
<dbReference type="SUPFAM" id="SSF46894">
    <property type="entry name" value="C-terminal effector domain of the bipartite response regulators"/>
    <property type="match status" value="1"/>
</dbReference>
<dbReference type="CDD" id="cd15831">
    <property type="entry name" value="BTAD"/>
    <property type="match status" value="1"/>
</dbReference>
<evidence type="ECO:0000259" key="6">
    <source>
        <dbReference type="PROSITE" id="PS51755"/>
    </source>
</evidence>
<reference evidence="7 8" key="1">
    <citation type="submission" date="2020-08" db="EMBL/GenBank/DDBJ databases">
        <title>Sequencing the genomes of 1000 actinobacteria strains.</title>
        <authorList>
            <person name="Klenk H.-P."/>
        </authorList>
    </citation>
    <scope>NUCLEOTIDE SEQUENCE [LARGE SCALE GENOMIC DNA]</scope>
    <source>
        <strain evidence="7 8">DSM 43675</strain>
    </source>
</reference>
<dbReference type="PANTHER" id="PTHR47691">
    <property type="entry name" value="REGULATOR-RELATED"/>
    <property type="match status" value="1"/>
</dbReference>
<dbReference type="GO" id="GO:0006355">
    <property type="term" value="P:regulation of DNA-templated transcription"/>
    <property type="evidence" value="ECO:0007669"/>
    <property type="project" value="InterPro"/>
</dbReference>
<gene>
    <name evidence="7" type="ORF">BKA00_006078</name>
</gene>
<sequence length="950" mass="103493">MNARYEFGILGPLEVARDGVRVPIGAGRQRALLAALLIDAGQIVSVDALARRLWGDDPPRGARNAVQNYVLRLRRTLGPDVVVTDRRGYMIKALPDAVDARRFDALVREGAAASSARDHDRAAELLGEALALWRGEPLADLPAEQFQDVVAALCERHLAAREQWIDAVMHCGRPADVLPELRRLTERHPFRERFWAQLMLALYRCGRQGEALERYREVSRLLAEELGIDPGDELRTLHQRILTSAPELAAIRRGSPGEGGHLPAETTSFVGREMELAETRRLLRASRLVTLTGVGGVGKTRMALRAAGQARPHFPDGVWLADLAALTDSTLVARAVAEALGLRDQSVRSAMDALADHVRDRHLLLVLDNCEHLVDAVARLVQRLLCAAPGLRVLATSRERLGVPGEHVLLVSGLTLRPGGDGGACEAVRLLSDRAAACAAPLRDGGSAAELCRRLDGIPLAIELAAVRLTSLTVEEILERLEDRFRLLSDPRGPGANRYRRTLRGVMDLSYNLCTSGERMLWTRLSVFAGSFDLKAAEAVCAGDGIDRADVLDLVTGLIHKSVVVVDGDGRSARYRLLETIRQYGLDRLRRDGNATEYRVRHSDHYHALAAGAAADWCSPREAEWLDRLRAEVPNFRAALGFCVGRPDRVRTGADIAADLTRTRSWFFSGTLGEARHWLDSLSAGLGPGIRETTIMVTAMKTFIATIQGDQKAAETLMNECRAHELGAQAPPVAYVEGVHALLAHDDPACIEQLARAREGLRAAGHTGDAHMATMFWAMAAAFLGDQSIAVSACETYVAEAVASGAEWAHTWAQWLTGLTELLHGDPASALTPLCDALLRQQAMDDRWGPAWGIETLAWTAGVLGHHHHAAHLLGAAHRQRQVTGAALTGLRPFHLHHTRTENRVREHLEPGSYTEAWQSGASAGDVIALALRVAYELRLRTAADQPTSG</sequence>
<dbReference type="InterPro" id="IPR011990">
    <property type="entry name" value="TPR-like_helical_dom_sf"/>
</dbReference>
<dbReference type="EMBL" id="JACHMQ010000001">
    <property type="protein sequence ID" value="MBB6399164.1"/>
    <property type="molecule type" value="Genomic_DNA"/>
</dbReference>
<dbReference type="FunFam" id="1.25.40.10:FF:000222">
    <property type="entry name" value="SARP family transcriptional regulator"/>
    <property type="match status" value="1"/>
</dbReference>
<proteinExistence type="inferred from homology"/>
<dbReference type="Gene3D" id="1.25.40.10">
    <property type="entry name" value="Tetratricopeptide repeat domain"/>
    <property type="match status" value="1"/>
</dbReference>
<dbReference type="SMART" id="SM00862">
    <property type="entry name" value="Trans_reg_C"/>
    <property type="match status" value="1"/>
</dbReference>
<dbReference type="InterPro" id="IPR036388">
    <property type="entry name" value="WH-like_DNA-bd_sf"/>
</dbReference>
<dbReference type="PANTHER" id="PTHR47691:SF3">
    <property type="entry name" value="HTH-TYPE TRANSCRIPTIONAL REGULATOR RV0890C-RELATED"/>
    <property type="match status" value="1"/>
</dbReference>
<dbReference type="InterPro" id="IPR027417">
    <property type="entry name" value="P-loop_NTPase"/>
</dbReference>
<dbReference type="PRINTS" id="PR00364">
    <property type="entry name" value="DISEASERSIST"/>
</dbReference>
<dbReference type="InterPro" id="IPR049945">
    <property type="entry name" value="AAA_22"/>
</dbReference>
<evidence type="ECO:0000256" key="1">
    <source>
        <dbReference type="ARBA" id="ARBA00005820"/>
    </source>
</evidence>
<accession>A0A7X0G4M2</accession>
<dbReference type="Gene3D" id="1.10.10.10">
    <property type="entry name" value="Winged helix-like DNA-binding domain superfamily/Winged helix DNA-binding domain"/>
    <property type="match status" value="1"/>
</dbReference>
<dbReference type="AlphaFoldDB" id="A0A7X0G4M2"/>
<dbReference type="SMART" id="SM01043">
    <property type="entry name" value="BTAD"/>
    <property type="match status" value="1"/>
</dbReference>
<dbReference type="InterPro" id="IPR001867">
    <property type="entry name" value="OmpR/PhoB-type_DNA-bd"/>
</dbReference>
<evidence type="ECO:0000256" key="2">
    <source>
        <dbReference type="ARBA" id="ARBA00023015"/>
    </source>
</evidence>
<protein>
    <submittedName>
        <fullName evidence="7">Putative ATPase/DNA-binding winged helix-turn-helix (WHTH) protein</fullName>
    </submittedName>
</protein>
<dbReference type="Pfam" id="PF13401">
    <property type="entry name" value="AAA_22"/>
    <property type="match status" value="1"/>
</dbReference>
<dbReference type="GO" id="GO:0016887">
    <property type="term" value="F:ATP hydrolysis activity"/>
    <property type="evidence" value="ECO:0007669"/>
    <property type="project" value="InterPro"/>
</dbReference>
<evidence type="ECO:0000313" key="8">
    <source>
        <dbReference type="Proteomes" id="UP000546324"/>
    </source>
</evidence>
<keyword evidence="8" id="KW-1185">Reference proteome</keyword>
<dbReference type="InterPro" id="IPR005158">
    <property type="entry name" value="BTAD"/>
</dbReference>
<dbReference type="Gene3D" id="3.40.50.300">
    <property type="entry name" value="P-loop containing nucleotide triphosphate hydrolases"/>
    <property type="match status" value="1"/>
</dbReference>
<dbReference type="SUPFAM" id="SSF48452">
    <property type="entry name" value="TPR-like"/>
    <property type="match status" value="1"/>
</dbReference>
<dbReference type="InterPro" id="IPR016032">
    <property type="entry name" value="Sig_transdc_resp-reg_C-effctor"/>
</dbReference>
<keyword evidence="2" id="KW-0805">Transcription regulation</keyword>
<feature type="domain" description="OmpR/PhoB-type" evidence="6">
    <location>
        <begin position="1"/>
        <end position="93"/>
    </location>
</feature>
<dbReference type="PROSITE" id="PS51755">
    <property type="entry name" value="OMPR_PHOB"/>
    <property type="match status" value="1"/>
</dbReference>
<dbReference type="Proteomes" id="UP000546324">
    <property type="component" value="Unassembled WGS sequence"/>
</dbReference>
<keyword evidence="3 5" id="KW-0238">DNA-binding</keyword>
<evidence type="ECO:0000256" key="5">
    <source>
        <dbReference type="PROSITE-ProRule" id="PRU01091"/>
    </source>
</evidence>
<evidence type="ECO:0000256" key="3">
    <source>
        <dbReference type="ARBA" id="ARBA00023125"/>
    </source>
</evidence>
<feature type="DNA-binding region" description="OmpR/PhoB-type" evidence="5">
    <location>
        <begin position="1"/>
        <end position="93"/>
    </location>
</feature>
<dbReference type="GO" id="GO:0000160">
    <property type="term" value="P:phosphorelay signal transduction system"/>
    <property type="evidence" value="ECO:0007669"/>
    <property type="project" value="InterPro"/>
</dbReference>
<comment type="similarity">
    <text evidence="1">Belongs to the AfsR/DnrI/RedD regulatory family.</text>
</comment>